<evidence type="ECO:0000256" key="7">
    <source>
        <dbReference type="ARBA" id="ARBA00035140"/>
    </source>
</evidence>
<protein>
    <recommendedName>
        <fullName evidence="7">Small ribosomal subunit protein mS29</fullName>
    </recommendedName>
</protein>
<dbReference type="AlphaFoldDB" id="A0A2H3J1Y4"/>
<comment type="similarity">
    <text evidence="2">Belongs to the mitochondrion-specific ribosomal protein mS29 family.</text>
</comment>
<dbReference type="OMA" id="GLAHWMT"/>
<evidence type="ECO:0000256" key="2">
    <source>
        <dbReference type="ARBA" id="ARBA00009863"/>
    </source>
</evidence>
<dbReference type="PANTHER" id="PTHR12810">
    <property type="entry name" value="MITOCHONDRIAL 28S RIBOSOMAL PROTEIN S29"/>
    <property type="match status" value="1"/>
</dbReference>
<evidence type="ECO:0000256" key="4">
    <source>
        <dbReference type="ARBA" id="ARBA00022980"/>
    </source>
</evidence>
<accession>A0A2H3J1Y4</accession>
<organism evidence="8 9">
    <name type="scientific">Wolfiporia cocos (strain MD-104)</name>
    <name type="common">Brown rot fungus</name>
    <dbReference type="NCBI Taxonomy" id="742152"/>
    <lineage>
        <taxon>Eukaryota</taxon>
        <taxon>Fungi</taxon>
        <taxon>Dikarya</taxon>
        <taxon>Basidiomycota</taxon>
        <taxon>Agaricomycotina</taxon>
        <taxon>Agaricomycetes</taxon>
        <taxon>Polyporales</taxon>
        <taxon>Phaeolaceae</taxon>
        <taxon>Wolfiporia</taxon>
    </lineage>
</organism>
<keyword evidence="4" id="KW-0689">Ribosomal protein</keyword>
<evidence type="ECO:0000256" key="1">
    <source>
        <dbReference type="ARBA" id="ARBA00004173"/>
    </source>
</evidence>
<evidence type="ECO:0000256" key="3">
    <source>
        <dbReference type="ARBA" id="ARBA00022946"/>
    </source>
</evidence>
<sequence length="345" mass="38371">MAFPMSENEGIRAYGVPKNMLLEFRILSKPCSVVRDVTLAAVNTLDYASDRSSKDTRLILTGPSGCGKSYLLLQAVEYAVHNNWIVLYIPRAVNLVNSSTAYAYDARTRTYLQPDYSYELLRRFLSVNSAALHDLTLQEDVVLEDRTVPAGTLLADLVRLGVDRKELSAVVLPTLMEALSRQTTYPVFLAVDDVQSLFCATKYRDPHYRTVMPHHLAIPRLILEYASGKKTFARGAFFGAESTAETRFLMPLELREALGLPEHRPAGPYVARRPELAEYAAGLRNVAVPAQLSVGEAAALFEVWMEDQALHSEPNDELFMTKYSEAGGNARAFMWKGLLATLSSL</sequence>
<keyword evidence="3" id="KW-0809">Transit peptide</keyword>
<evidence type="ECO:0000256" key="5">
    <source>
        <dbReference type="ARBA" id="ARBA00023128"/>
    </source>
</evidence>
<gene>
    <name evidence="8" type="ORF">WOLCODRAFT_91935</name>
</gene>
<dbReference type="OrthoDB" id="274828at2759"/>
<dbReference type="SUPFAM" id="SSF52540">
    <property type="entry name" value="P-loop containing nucleoside triphosphate hydrolases"/>
    <property type="match status" value="1"/>
</dbReference>
<keyword evidence="6" id="KW-0687">Ribonucleoprotein</keyword>
<dbReference type="STRING" id="742152.A0A2H3J1Y4"/>
<evidence type="ECO:0000256" key="6">
    <source>
        <dbReference type="ARBA" id="ARBA00023274"/>
    </source>
</evidence>
<proteinExistence type="inferred from homology"/>
<comment type="subcellular location">
    <subcellularLocation>
        <location evidence="1">Mitochondrion</location>
    </subcellularLocation>
</comment>
<dbReference type="GO" id="GO:0003735">
    <property type="term" value="F:structural constituent of ribosome"/>
    <property type="evidence" value="ECO:0007669"/>
    <property type="project" value="TreeGrafter"/>
</dbReference>
<dbReference type="Proteomes" id="UP000218811">
    <property type="component" value="Unassembled WGS sequence"/>
</dbReference>
<dbReference type="EMBL" id="KB467876">
    <property type="protein sequence ID" value="PCH36270.1"/>
    <property type="molecule type" value="Genomic_DNA"/>
</dbReference>
<dbReference type="PANTHER" id="PTHR12810:SF0">
    <property type="entry name" value="SMALL RIBOSOMAL SUBUNIT PROTEIN MS29"/>
    <property type="match status" value="1"/>
</dbReference>
<evidence type="ECO:0000313" key="9">
    <source>
        <dbReference type="Proteomes" id="UP000218811"/>
    </source>
</evidence>
<evidence type="ECO:0000313" key="8">
    <source>
        <dbReference type="EMBL" id="PCH36270.1"/>
    </source>
</evidence>
<dbReference type="InterPro" id="IPR027417">
    <property type="entry name" value="P-loop_NTPase"/>
</dbReference>
<reference evidence="8 9" key="1">
    <citation type="journal article" date="2012" name="Science">
        <title>The Paleozoic origin of enzymatic lignin decomposition reconstructed from 31 fungal genomes.</title>
        <authorList>
            <person name="Floudas D."/>
            <person name="Binder M."/>
            <person name="Riley R."/>
            <person name="Barry K."/>
            <person name="Blanchette R.A."/>
            <person name="Henrissat B."/>
            <person name="Martinez A.T."/>
            <person name="Otillar R."/>
            <person name="Spatafora J.W."/>
            <person name="Yadav J.S."/>
            <person name="Aerts A."/>
            <person name="Benoit I."/>
            <person name="Boyd A."/>
            <person name="Carlson A."/>
            <person name="Copeland A."/>
            <person name="Coutinho P.M."/>
            <person name="de Vries R.P."/>
            <person name="Ferreira P."/>
            <person name="Findley K."/>
            <person name="Foster B."/>
            <person name="Gaskell J."/>
            <person name="Glotzer D."/>
            <person name="Gorecki P."/>
            <person name="Heitman J."/>
            <person name="Hesse C."/>
            <person name="Hori C."/>
            <person name="Igarashi K."/>
            <person name="Jurgens J.A."/>
            <person name="Kallen N."/>
            <person name="Kersten P."/>
            <person name="Kohler A."/>
            <person name="Kuees U."/>
            <person name="Kumar T.K.A."/>
            <person name="Kuo A."/>
            <person name="LaButti K."/>
            <person name="Larrondo L.F."/>
            <person name="Lindquist E."/>
            <person name="Ling A."/>
            <person name="Lombard V."/>
            <person name="Lucas S."/>
            <person name="Lundell T."/>
            <person name="Martin R."/>
            <person name="McLaughlin D.J."/>
            <person name="Morgenstern I."/>
            <person name="Morin E."/>
            <person name="Murat C."/>
            <person name="Nagy L.G."/>
            <person name="Nolan M."/>
            <person name="Ohm R.A."/>
            <person name="Patyshakuliyeva A."/>
            <person name="Rokas A."/>
            <person name="Ruiz-Duenas F.J."/>
            <person name="Sabat G."/>
            <person name="Salamov A."/>
            <person name="Samejima M."/>
            <person name="Schmutz J."/>
            <person name="Slot J.C."/>
            <person name="St John F."/>
            <person name="Stenlid J."/>
            <person name="Sun H."/>
            <person name="Sun S."/>
            <person name="Syed K."/>
            <person name="Tsang A."/>
            <person name="Wiebenga A."/>
            <person name="Young D."/>
            <person name="Pisabarro A."/>
            <person name="Eastwood D.C."/>
            <person name="Martin F."/>
            <person name="Cullen D."/>
            <person name="Grigoriev I.V."/>
            <person name="Hibbett D.S."/>
        </authorList>
    </citation>
    <scope>NUCLEOTIDE SEQUENCE [LARGE SCALE GENOMIC DNA]</scope>
    <source>
        <strain evidence="8 9">MD-104</strain>
    </source>
</reference>
<dbReference type="InterPro" id="IPR019368">
    <property type="entry name" value="Ribosomal_mS29"/>
</dbReference>
<dbReference type="GO" id="GO:0005763">
    <property type="term" value="C:mitochondrial small ribosomal subunit"/>
    <property type="evidence" value="ECO:0007669"/>
    <property type="project" value="TreeGrafter"/>
</dbReference>
<keyword evidence="9" id="KW-1185">Reference proteome</keyword>
<name>A0A2H3J1Y4_WOLCO</name>
<keyword evidence="5" id="KW-0496">Mitochondrion</keyword>
<dbReference type="Pfam" id="PF10236">
    <property type="entry name" value="DAP3"/>
    <property type="match status" value="1"/>
</dbReference>